<dbReference type="Pfam" id="PF14244">
    <property type="entry name" value="Retrotran_gag_3"/>
    <property type="match status" value="1"/>
</dbReference>
<keyword evidence="5" id="KW-1185">Reference proteome</keyword>
<protein>
    <recommendedName>
        <fullName evidence="3">CCHC-type domain-containing protein</fullName>
    </recommendedName>
</protein>
<dbReference type="Gramene" id="EOY27025">
    <property type="protein sequence ID" value="EOY27025"/>
    <property type="gene ID" value="TCM_028976"/>
</dbReference>
<keyword evidence="1" id="KW-0479">Metal-binding</keyword>
<accession>A0A061GAV0</accession>
<sequence>MSELSESTTRNTAPNPQLTSQISQANDPPSPYYLHHTDHLGSVVVNPKLTTNNYVAWSRSFLLALSIRNKVGFINGSIPKPSITDDLHPIWNRCNNLIVSWLLNSISQPIASTIFFMESVAEIWNTLKLNYAQPDNTCVCNLQYTLGSVTQRVKIVYAYFIELKCIWEELRNYRPLPHCECGKCNANCFKKFSDQYQKDMVFRFLNGLNESFSAIRSQIILMDPIPSLDKVYSMVLREESQKNMFLQSQPFLESLAMLAATNVKKKPMKDLTCTHCGKKGHVKEKCYRIIRFPEDFKFTKGKPYVKKGAAVKQCYYNG</sequence>
<feature type="region of interest" description="Disordered" evidence="2">
    <location>
        <begin position="1"/>
        <end position="22"/>
    </location>
</feature>
<evidence type="ECO:0000259" key="3">
    <source>
        <dbReference type="PROSITE" id="PS50158"/>
    </source>
</evidence>
<dbReference type="HOGENOM" id="CLU_071438_0_0_1"/>
<dbReference type="OMA" id="PRIYQIQ"/>
<dbReference type="PROSITE" id="PS50158">
    <property type="entry name" value="ZF_CCHC"/>
    <property type="match status" value="1"/>
</dbReference>
<evidence type="ECO:0000313" key="5">
    <source>
        <dbReference type="Proteomes" id="UP000026915"/>
    </source>
</evidence>
<evidence type="ECO:0000256" key="1">
    <source>
        <dbReference type="PROSITE-ProRule" id="PRU00047"/>
    </source>
</evidence>
<dbReference type="EMBL" id="CM001884">
    <property type="protein sequence ID" value="EOY27025.1"/>
    <property type="molecule type" value="Genomic_DNA"/>
</dbReference>
<dbReference type="PANTHER" id="PTHR37610:SF94">
    <property type="entry name" value="RETROTRANSPOSON COPIA-LIKE N-TERMINAL DOMAIN-CONTAINING PROTEIN"/>
    <property type="match status" value="1"/>
</dbReference>
<gene>
    <name evidence="4" type="ORF">TCM_028976</name>
</gene>
<evidence type="ECO:0000256" key="2">
    <source>
        <dbReference type="SAM" id="MobiDB-lite"/>
    </source>
</evidence>
<dbReference type="SUPFAM" id="SSF57756">
    <property type="entry name" value="Retrovirus zinc finger-like domains"/>
    <property type="match status" value="1"/>
</dbReference>
<dbReference type="STRING" id="3641.A0A061GAV0"/>
<dbReference type="eggNOG" id="KOG0017">
    <property type="taxonomic scope" value="Eukaryota"/>
</dbReference>
<name>A0A061GAV0_THECC</name>
<dbReference type="InterPro" id="IPR029472">
    <property type="entry name" value="Copia-like_N"/>
</dbReference>
<dbReference type="GO" id="GO:0003676">
    <property type="term" value="F:nucleic acid binding"/>
    <property type="evidence" value="ECO:0007669"/>
    <property type="project" value="InterPro"/>
</dbReference>
<organism evidence="4 5">
    <name type="scientific">Theobroma cacao</name>
    <name type="common">Cacao</name>
    <name type="synonym">Cocoa</name>
    <dbReference type="NCBI Taxonomy" id="3641"/>
    <lineage>
        <taxon>Eukaryota</taxon>
        <taxon>Viridiplantae</taxon>
        <taxon>Streptophyta</taxon>
        <taxon>Embryophyta</taxon>
        <taxon>Tracheophyta</taxon>
        <taxon>Spermatophyta</taxon>
        <taxon>Magnoliopsida</taxon>
        <taxon>eudicotyledons</taxon>
        <taxon>Gunneridae</taxon>
        <taxon>Pentapetalae</taxon>
        <taxon>rosids</taxon>
        <taxon>malvids</taxon>
        <taxon>Malvales</taxon>
        <taxon>Malvaceae</taxon>
        <taxon>Byttnerioideae</taxon>
        <taxon>Theobroma</taxon>
    </lineage>
</organism>
<dbReference type="InParanoid" id="A0A061GAV0"/>
<reference evidence="4 5" key="1">
    <citation type="journal article" date="2013" name="Genome Biol.">
        <title>The genome sequence of the most widely cultivated cacao type and its use to identify candidate genes regulating pod color.</title>
        <authorList>
            <person name="Motamayor J.C."/>
            <person name="Mockaitis K."/>
            <person name="Schmutz J."/>
            <person name="Haiminen N."/>
            <person name="Iii D.L."/>
            <person name="Cornejo O."/>
            <person name="Findley S.D."/>
            <person name="Zheng P."/>
            <person name="Utro F."/>
            <person name="Royaert S."/>
            <person name="Saski C."/>
            <person name="Jenkins J."/>
            <person name="Podicheti R."/>
            <person name="Zhao M."/>
            <person name="Scheffler B.E."/>
            <person name="Stack J.C."/>
            <person name="Feltus F.A."/>
            <person name="Mustiga G.M."/>
            <person name="Amores F."/>
            <person name="Phillips W."/>
            <person name="Marelli J.P."/>
            <person name="May G.D."/>
            <person name="Shapiro H."/>
            <person name="Ma J."/>
            <person name="Bustamante C.D."/>
            <person name="Schnell R.J."/>
            <person name="Main D."/>
            <person name="Gilbert D."/>
            <person name="Parida L."/>
            <person name="Kuhn D.N."/>
        </authorList>
    </citation>
    <scope>NUCLEOTIDE SEQUENCE [LARGE SCALE GENOMIC DNA]</scope>
    <source>
        <strain evidence="5">cv. Matina 1-6</strain>
    </source>
</reference>
<dbReference type="InterPro" id="IPR036875">
    <property type="entry name" value="Znf_CCHC_sf"/>
</dbReference>
<dbReference type="AlphaFoldDB" id="A0A061GAV0"/>
<feature type="domain" description="CCHC-type" evidence="3">
    <location>
        <begin position="273"/>
        <end position="286"/>
    </location>
</feature>
<proteinExistence type="predicted"/>
<dbReference type="InterPro" id="IPR001878">
    <property type="entry name" value="Znf_CCHC"/>
</dbReference>
<evidence type="ECO:0000313" key="4">
    <source>
        <dbReference type="EMBL" id="EOY27025.1"/>
    </source>
</evidence>
<dbReference type="Proteomes" id="UP000026915">
    <property type="component" value="Chromosome 6"/>
</dbReference>
<keyword evidence="1" id="KW-0862">Zinc</keyword>
<dbReference type="GO" id="GO:0008270">
    <property type="term" value="F:zinc ion binding"/>
    <property type="evidence" value="ECO:0007669"/>
    <property type="project" value="UniProtKB-KW"/>
</dbReference>
<keyword evidence="1" id="KW-0863">Zinc-finger</keyword>
<dbReference type="PANTHER" id="PTHR37610">
    <property type="entry name" value="CCHC-TYPE DOMAIN-CONTAINING PROTEIN"/>
    <property type="match status" value="1"/>
</dbReference>